<dbReference type="InterPro" id="IPR000073">
    <property type="entry name" value="AB_hydrolase_1"/>
</dbReference>
<keyword evidence="3" id="KW-1185">Reference proteome</keyword>
<dbReference type="GO" id="GO:0016787">
    <property type="term" value="F:hydrolase activity"/>
    <property type="evidence" value="ECO:0007669"/>
    <property type="project" value="UniProtKB-KW"/>
</dbReference>
<evidence type="ECO:0000259" key="1">
    <source>
        <dbReference type="Pfam" id="PF12697"/>
    </source>
</evidence>
<evidence type="ECO:0000313" key="3">
    <source>
        <dbReference type="Proteomes" id="UP001519349"/>
    </source>
</evidence>
<evidence type="ECO:0000313" key="2">
    <source>
        <dbReference type="EMBL" id="MBP2619765.1"/>
    </source>
</evidence>
<proteinExistence type="predicted"/>
<dbReference type="PANTHER" id="PTHR46438">
    <property type="entry name" value="ALPHA/BETA-HYDROLASES SUPERFAMILY PROTEIN"/>
    <property type="match status" value="1"/>
</dbReference>
<dbReference type="EMBL" id="QFAY01000001">
    <property type="protein sequence ID" value="MBP2619765.1"/>
    <property type="molecule type" value="Genomic_DNA"/>
</dbReference>
<dbReference type="Pfam" id="PF12697">
    <property type="entry name" value="Abhydrolase_6"/>
    <property type="match status" value="1"/>
</dbReference>
<dbReference type="PANTHER" id="PTHR46438:SF2">
    <property type="entry name" value="ALPHA_BETA-HYDROLASES SUPERFAMILY PROTEIN"/>
    <property type="match status" value="1"/>
</dbReference>
<protein>
    <submittedName>
        <fullName evidence="2">Alpha/beta hydrolase</fullName>
    </submittedName>
</protein>
<comment type="caution">
    <text evidence="2">The sequence shown here is derived from an EMBL/GenBank/DDBJ whole genome shotgun (WGS) entry which is preliminary data.</text>
</comment>
<name>A0ABS5AT64_9STRE</name>
<dbReference type="Gene3D" id="3.40.50.1820">
    <property type="entry name" value="alpha/beta hydrolase"/>
    <property type="match status" value="1"/>
</dbReference>
<accession>A0ABS5AT64</accession>
<dbReference type="RefSeq" id="WP_209550460.1">
    <property type="nucleotide sequence ID" value="NZ_QFAY01000001.1"/>
</dbReference>
<organism evidence="2 3">
    <name type="scientific">Streptococcus panodentis</name>
    <dbReference type="NCBI Taxonomy" id="1581472"/>
    <lineage>
        <taxon>Bacteria</taxon>
        <taxon>Bacillati</taxon>
        <taxon>Bacillota</taxon>
        <taxon>Bacilli</taxon>
        <taxon>Lactobacillales</taxon>
        <taxon>Streptococcaceae</taxon>
        <taxon>Streptococcus</taxon>
    </lineage>
</organism>
<sequence length="369" mass="42005">MKRKMMVVLLILISFLGIGIGYFAYRNLHYDKANLRQIQQAGIVEKQATLPDGSVINYGEGPNHGQPLLLIHGQQVSWQDYAKVLGELSKHFHVYAVDCYGHGGSSKNPAKYTALANSQDFIWFIQNVIQQPVLISGHSSGGLLATLVAAEAPKWVLGLLIEDAPFFSTEPNRAPSTYSWLSFKDMHDFLESSEKNYTAYFLEHTYLRTLFGRENFNKIVSQPALNYMKNHPGQIPRIWYYPPEWQVNTIYDLTANLQDGTGNYDLRFGNAFYDFSWFEGFHQEETLKKVQCPSILLHVARPSNQKTYYDKNGILLSAMDEKDAKRADKLLPTNTLIDNIKSGHDIHAEKPDIFIHASKDLQKKVKQAQ</sequence>
<dbReference type="Proteomes" id="UP001519349">
    <property type="component" value="Unassembled WGS sequence"/>
</dbReference>
<dbReference type="InterPro" id="IPR029058">
    <property type="entry name" value="AB_hydrolase_fold"/>
</dbReference>
<keyword evidence="2" id="KW-0378">Hydrolase</keyword>
<reference evidence="2 3" key="1">
    <citation type="submission" date="2018-05" db="EMBL/GenBank/DDBJ databases">
        <title>Draft genome sequence of Streptococcus panodentis CCUG 70867T.</title>
        <authorList>
            <person name="Salva-Serra F."/>
            <person name="Mendez V."/>
            <person name="Jaen-Luchoro D."/>
            <person name="Gonzales-Siles L."/>
            <person name="Karlsson R."/>
            <person name="Engstrom-Jakobsson H."/>
            <person name="Busquets A."/>
            <person name="Gomila M."/>
            <person name="Pineiro-Iglesias B."/>
            <person name="Bennasar-Figueras A."/>
            <person name="Seeger M."/>
            <person name="Moore E."/>
        </authorList>
    </citation>
    <scope>NUCLEOTIDE SEQUENCE [LARGE SCALE GENOMIC DNA]</scope>
    <source>
        <strain evidence="2 3">CCUG 70867</strain>
    </source>
</reference>
<gene>
    <name evidence="2" type="ORF">DHL47_00110</name>
</gene>
<dbReference type="SUPFAM" id="SSF53474">
    <property type="entry name" value="alpha/beta-Hydrolases"/>
    <property type="match status" value="1"/>
</dbReference>
<feature type="domain" description="AB hydrolase-1" evidence="1">
    <location>
        <begin position="68"/>
        <end position="194"/>
    </location>
</feature>